<sequence length="155" mass="17511">MIYAKGYLGNAVSFDGEWVTLRRKGPSALFSGGRESRMHVSTISHIRFKGSDLQKNGFIEFVVTERKDRKARRDQRKKRVVEHTQSVYFLKRHQPDFEELHAAVNQAIARAGVPQAAAPSVPEQIRQLHTLLQQGALTQEQYDQAVAKLTTGPAR</sequence>
<protein>
    <recommendedName>
        <fullName evidence="1">DUF4429 domain-containing protein</fullName>
    </recommendedName>
</protein>
<reference evidence="2 3" key="1">
    <citation type="submission" date="2020-07" db="EMBL/GenBank/DDBJ databases">
        <title>Sequencing the genomes of 1000 actinobacteria strains.</title>
        <authorList>
            <person name="Klenk H.-P."/>
        </authorList>
    </citation>
    <scope>NUCLEOTIDE SEQUENCE [LARGE SCALE GENOMIC DNA]</scope>
    <source>
        <strain evidence="2 3">CXB654</strain>
    </source>
</reference>
<organism evidence="2 3">
    <name type="scientific">Spinactinospora alkalitolerans</name>
    <dbReference type="NCBI Taxonomy" id="687207"/>
    <lineage>
        <taxon>Bacteria</taxon>
        <taxon>Bacillati</taxon>
        <taxon>Actinomycetota</taxon>
        <taxon>Actinomycetes</taxon>
        <taxon>Streptosporangiales</taxon>
        <taxon>Nocardiopsidaceae</taxon>
        <taxon>Spinactinospora</taxon>
    </lineage>
</organism>
<evidence type="ECO:0000259" key="1">
    <source>
        <dbReference type="Pfam" id="PF14472"/>
    </source>
</evidence>
<dbReference type="EMBL" id="JACCCC010000001">
    <property type="protein sequence ID" value="NYE48326.1"/>
    <property type="molecule type" value="Genomic_DNA"/>
</dbReference>
<evidence type="ECO:0000313" key="2">
    <source>
        <dbReference type="EMBL" id="NYE48326.1"/>
    </source>
</evidence>
<keyword evidence="3" id="KW-1185">Reference proteome</keyword>
<dbReference type="Proteomes" id="UP000589036">
    <property type="component" value="Unassembled WGS sequence"/>
</dbReference>
<dbReference type="Pfam" id="PF14472">
    <property type="entry name" value="DUF4429"/>
    <property type="match status" value="1"/>
</dbReference>
<accession>A0A852TV37</accession>
<dbReference type="InterPro" id="IPR027860">
    <property type="entry name" value="DUF4429"/>
</dbReference>
<name>A0A852TV37_9ACTN</name>
<dbReference type="AlphaFoldDB" id="A0A852TV37"/>
<feature type="domain" description="DUF4429" evidence="1">
    <location>
        <begin position="12"/>
        <end position="104"/>
    </location>
</feature>
<proteinExistence type="predicted"/>
<gene>
    <name evidence="2" type="ORF">HDA32_003446</name>
</gene>
<dbReference type="RefSeq" id="WP_179644135.1">
    <property type="nucleotide sequence ID" value="NZ_BAAAYY010000004.1"/>
</dbReference>
<evidence type="ECO:0000313" key="3">
    <source>
        <dbReference type="Proteomes" id="UP000589036"/>
    </source>
</evidence>
<comment type="caution">
    <text evidence="2">The sequence shown here is derived from an EMBL/GenBank/DDBJ whole genome shotgun (WGS) entry which is preliminary data.</text>
</comment>